<dbReference type="RefSeq" id="WP_084665014.1">
    <property type="nucleotide sequence ID" value="NZ_LT838272.1"/>
</dbReference>
<dbReference type="OrthoDB" id="1729886at2"/>
<dbReference type="Proteomes" id="UP000192569">
    <property type="component" value="Chromosome I"/>
</dbReference>
<evidence type="ECO:0000313" key="2">
    <source>
        <dbReference type="Proteomes" id="UP000192569"/>
    </source>
</evidence>
<keyword evidence="2" id="KW-1185">Reference proteome</keyword>
<proteinExistence type="predicted"/>
<accession>A0A1W1VRU3</accession>
<dbReference type="EMBL" id="LT838272">
    <property type="protein sequence ID" value="SMB96077.1"/>
    <property type="molecule type" value="Genomic_DNA"/>
</dbReference>
<dbReference type="AlphaFoldDB" id="A0A1W1VRU3"/>
<dbReference type="STRING" id="698762.SAMN00808754_1396"/>
<protein>
    <submittedName>
        <fullName evidence="1">Uncharacterized protein</fullName>
    </submittedName>
</protein>
<evidence type="ECO:0000313" key="1">
    <source>
        <dbReference type="EMBL" id="SMB96077.1"/>
    </source>
</evidence>
<organism evidence="1 2">
    <name type="scientific">Thermanaeromonas toyohensis ToBE</name>
    <dbReference type="NCBI Taxonomy" id="698762"/>
    <lineage>
        <taxon>Bacteria</taxon>
        <taxon>Bacillati</taxon>
        <taxon>Bacillota</taxon>
        <taxon>Clostridia</taxon>
        <taxon>Neomoorellales</taxon>
        <taxon>Neomoorellaceae</taxon>
        <taxon>Thermanaeromonas</taxon>
    </lineage>
</organism>
<reference evidence="1 2" key="1">
    <citation type="submission" date="2017-04" db="EMBL/GenBank/DDBJ databases">
        <authorList>
            <person name="Afonso C.L."/>
            <person name="Miller P.J."/>
            <person name="Scott M.A."/>
            <person name="Spackman E."/>
            <person name="Goraichik I."/>
            <person name="Dimitrov K.M."/>
            <person name="Suarez D.L."/>
            <person name="Swayne D.E."/>
        </authorList>
    </citation>
    <scope>NUCLEOTIDE SEQUENCE [LARGE SCALE GENOMIC DNA]</scope>
    <source>
        <strain evidence="1 2">ToBE</strain>
    </source>
</reference>
<sequence>MNKFDAASLKPVREVFIKYRTLSPVIQTYPSDSQGEQGTVYGRTMPVFVRKDDGNGYERVDLPVVSGSGVRCPARSAFVRAVLARLGYVKDGRVEIPGENGFALAETLIKGGRNTAGEKPLDLSHEDLRKVYTELPFFGMFGSFQVPGCLGVSFAVPLVERGLLGLPKNHSFAGDAIPADGLKEHREFSGVYTEVEGVAGDEGASIERFIAFCSELNKGLGDAVETDFNDTPPGEQKARTAQFKEFMYGLSRVNLSSFDDLASKLAARLNVKFDKDTVDAKIGALANKISGLMRRQNIYKVVHFIPAGTPLLCKIYLLPNPGEDRMEECFDAYVEFVLARPTLGGMAGRGFGLVEAEARFADNTTFEERSRAQNFWTWVDQNAESIRTNLEWLREKLVTPGRTKKK</sequence>
<gene>
    <name evidence="1" type="ORF">SAMN00808754_1396</name>
</gene>
<name>A0A1W1VRU3_9FIRM</name>